<gene>
    <name evidence="1" type="ORF">TCHU04912_LOCUS5487</name>
</gene>
<evidence type="ECO:0000313" key="1">
    <source>
        <dbReference type="EMBL" id="CAD9203252.1"/>
    </source>
</evidence>
<dbReference type="EMBL" id="HBGG01010817">
    <property type="protein sequence ID" value="CAD9203252.1"/>
    <property type="molecule type" value="Transcribed_RNA"/>
</dbReference>
<reference evidence="1" key="1">
    <citation type="submission" date="2021-01" db="EMBL/GenBank/DDBJ databases">
        <authorList>
            <person name="Corre E."/>
            <person name="Pelletier E."/>
            <person name="Niang G."/>
            <person name="Scheremetjew M."/>
            <person name="Finn R."/>
            <person name="Kale V."/>
            <person name="Holt S."/>
            <person name="Cochrane G."/>
            <person name="Meng A."/>
            <person name="Brown T."/>
            <person name="Cohen L."/>
        </authorList>
    </citation>
    <scope>NUCLEOTIDE SEQUENCE</scope>
    <source>
        <strain evidence="1">PLY429</strain>
    </source>
</reference>
<organism evidence="1">
    <name type="scientific">Tetraselmis chuii</name>
    <dbReference type="NCBI Taxonomy" id="63592"/>
    <lineage>
        <taxon>Eukaryota</taxon>
        <taxon>Viridiplantae</taxon>
        <taxon>Chlorophyta</taxon>
        <taxon>core chlorophytes</taxon>
        <taxon>Chlorodendrophyceae</taxon>
        <taxon>Chlorodendrales</taxon>
        <taxon>Chlorodendraceae</taxon>
        <taxon>Tetraselmis</taxon>
    </lineage>
</organism>
<dbReference type="AlphaFoldDB" id="A0A7S1SMS4"/>
<sequence>MRPRLRRAVWFSGCATNAPNKMLYATSTESARGAASASRGVTLKMAIAWKVRSVRATKACRLPETMEKTVKVTMALRVRESPLQRALTSPTVKCLNSSMS</sequence>
<name>A0A7S1SMS4_9CHLO</name>
<accession>A0A7S1SMS4</accession>
<proteinExistence type="predicted"/>
<protein>
    <submittedName>
        <fullName evidence="1">Uncharacterized protein</fullName>
    </submittedName>
</protein>